<dbReference type="NCBIfam" id="TIGR01695">
    <property type="entry name" value="murJ_mviN"/>
    <property type="match status" value="1"/>
</dbReference>
<dbReference type="GO" id="GO:0005886">
    <property type="term" value="C:plasma membrane"/>
    <property type="evidence" value="ECO:0007669"/>
    <property type="project" value="UniProtKB-SubCell"/>
</dbReference>
<dbReference type="HAMAP" id="MF_02078">
    <property type="entry name" value="MurJ_MviN"/>
    <property type="match status" value="1"/>
</dbReference>
<proteinExistence type="inferred from homology"/>
<keyword evidence="10 11" id="KW-0961">Cell wall biogenesis/degradation</keyword>
<keyword evidence="3 10" id="KW-0812">Transmembrane</keyword>
<feature type="transmembrane region" description="Helical" evidence="10">
    <location>
        <begin position="421"/>
        <end position="441"/>
    </location>
</feature>
<sequence>MPQEQQTFKKIASGARAVTIAVLLSRLLGLVREQVLAGFFGAGLQMDAYVVAYRIPNLLRDLLAEGALATAFVTVFTQHKEKYGLEKTWRLAGKALGTVLILVVFLVILGEIFTPYLVALLAPGFKANPYKFELATFLTRIMFPFLALISVSAVIAGMLNALGTFFLPAASSAVFNLVSILTGISLYFVFTNAGNTPIVAMAIGVVIGGAAQVGVQIPALWQKGFRFKLSFAPKDPYVRQIFKLMAPAVIGLSAVQLNIFINTYFASLCEEGSLSWLSYAFRLMYVPLGLFGVALATAILPVVSAQAAQKDLTRLRSTYFSAVLMAQSLALPSAVGLIILAQPIVKVIFERGKFGPEDTLATATALCLFSLSLPAYALTKVTAPLFYALHRPKIPMLSSFLSVGVNLFTVVSLIKSLGFKAVALGMSLGIVAQALFQLFVLVRTLKGINYYGIINGLSRILIATTGLGLLAFYGAKHIENLSGPNFVFGLLGLISLCAAFYFSLIKLLGPEEGLYLFKLRPRR</sequence>
<keyword evidence="2 10" id="KW-1003">Cell membrane</keyword>
<evidence type="ECO:0000256" key="1">
    <source>
        <dbReference type="ARBA" id="ARBA00004651"/>
    </source>
</evidence>
<name>A0A177EA82_9BACT</name>
<feature type="transmembrane region" description="Helical" evidence="10">
    <location>
        <begin position="394"/>
        <end position="415"/>
    </location>
</feature>
<feature type="transmembrane region" description="Helical" evidence="10">
    <location>
        <begin position="95"/>
        <end position="121"/>
    </location>
</feature>
<evidence type="ECO:0000256" key="7">
    <source>
        <dbReference type="ARBA" id="ARBA00023136"/>
    </source>
</evidence>
<comment type="function">
    <text evidence="8 10 11">Involved in peptidoglycan biosynthesis. Transports lipid-linked peptidoglycan precursors from the inner to the outer leaflet of the cytoplasmic membrane.</text>
</comment>
<evidence type="ECO:0000256" key="2">
    <source>
        <dbReference type="ARBA" id="ARBA00022475"/>
    </source>
</evidence>
<keyword evidence="13" id="KW-1185">Reference proteome</keyword>
<dbReference type="CDD" id="cd13123">
    <property type="entry name" value="MATE_MurJ_like"/>
    <property type="match status" value="1"/>
</dbReference>
<feature type="transmembrane region" description="Helical" evidence="10">
    <location>
        <begin position="453"/>
        <end position="474"/>
    </location>
</feature>
<dbReference type="UniPathway" id="UPA00219"/>
<dbReference type="AlphaFoldDB" id="A0A177EA82"/>
<dbReference type="Proteomes" id="UP000076964">
    <property type="component" value="Unassembled WGS sequence"/>
</dbReference>
<comment type="pathway">
    <text evidence="10">Cell wall biogenesis; peptidoglycan biosynthesis.</text>
</comment>
<dbReference type="PIRSF" id="PIRSF002869">
    <property type="entry name" value="MviN"/>
    <property type="match status" value="1"/>
</dbReference>
<evidence type="ECO:0000256" key="3">
    <source>
        <dbReference type="ARBA" id="ARBA00022692"/>
    </source>
</evidence>
<comment type="subcellular location">
    <subcellularLocation>
        <location evidence="1 10">Cell membrane</location>
        <topology evidence="1 10">Multi-pass membrane protein</topology>
    </subcellularLocation>
</comment>
<keyword evidence="6 10" id="KW-1133">Transmembrane helix</keyword>
<feature type="transmembrane region" description="Helical" evidence="10">
    <location>
        <begin position="486"/>
        <end position="508"/>
    </location>
</feature>
<evidence type="ECO:0000256" key="5">
    <source>
        <dbReference type="ARBA" id="ARBA00022984"/>
    </source>
</evidence>
<dbReference type="GO" id="GO:0008360">
    <property type="term" value="P:regulation of cell shape"/>
    <property type="evidence" value="ECO:0007669"/>
    <property type="project" value="UniProtKB-UniRule"/>
</dbReference>
<dbReference type="Pfam" id="PF03023">
    <property type="entry name" value="MurJ"/>
    <property type="match status" value="1"/>
</dbReference>
<accession>A0A177EA82</accession>
<feature type="transmembrane region" description="Helical" evidence="10">
    <location>
        <begin position="285"/>
        <end position="307"/>
    </location>
</feature>
<dbReference type="RefSeq" id="WP_068541712.1">
    <property type="nucleotide sequence ID" value="NZ_LSFI01000017.1"/>
</dbReference>
<protein>
    <recommendedName>
        <fullName evidence="10">Probable lipid II flippase MurJ</fullName>
    </recommendedName>
</protein>
<dbReference type="PRINTS" id="PR01806">
    <property type="entry name" value="VIRFACTRMVIN"/>
</dbReference>
<evidence type="ECO:0000256" key="6">
    <source>
        <dbReference type="ARBA" id="ARBA00022989"/>
    </source>
</evidence>
<dbReference type="PANTHER" id="PTHR47019">
    <property type="entry name" value="LIPID II FLIPPASE MURJ"/>
    <property type="match status" value="1"/>
</dbReference>
<keyword evidence="10 11" id="KW-0813">Transport</keyword>
<reference evidence="12 13" key="1">
    <citation type="submission" date="2016-02" db="EMBL/GenBank/DDBJ databases">
        <title>Draft genome sequence of Thermodesulfatator sp. S606.</title>
        <authorList>
            <person name="Lai Q."/>
            <person name="Cao J."/>
            <person name="Dupont S."/>
            <person name="Shao Z."/>
            <person name="Jebbar M."/>
            <person name="Alain K."/>
        </authorList>
    </citation>
    <scope>NUCLEOTIDE SEQUENCE [LARGE SCALE GENOMIC DNA]</scope>
    <source>
        <strain evidence="12 13">S606</strain>
    </source>
</reference>
<feature type="transmembrane region" description="Helical" evidence="10">
    <location>
        <begin position="141"/>
        <end position="162"/>
    </location>
</feature>
<feature type="transmembrane region" description="Helical" evidence="10">
    <location>
        <begin position="169"/>
        <end position="190"/>
    </location>
</feature>
<feature type="transmembrane region" description="Helical" evidence="10">
    <location>
        <begin position="319"/>
        <end position="340"/>
    </location>
</feature>
<evidence type="ECO:0000313" key="13">
    <source>
        <dbReference type="Proteomes" id="UP000076964"/>
    </source>
</evidence>
<keyword evidence="5 10" id="KW-0573">Peptidoglycan synthesis</keyword>
<dbReference type="EMBL" id="LSFI01000017">
    <property type="protein sequence ID" value="OAG27919.1"/>
    <property type="molecule type" value="Genomic_DNA"/>
</dbReference>
<dbReference type="GO" id="GO:0071555">
    <property type="term" value="P:cell wall organization"/>
    <property type="evidence" value="ECO:0007669"/>
    <property type="project" value="UniProtKB-UniRule"/>
</dbReference>
<evidence type="ECO:0000256" key="9">
    <source>
        <dbReference type="ARBA" id="ARBA00061532"/>
    </source>
</evidence>
<organism evidence="12 13">
    <name type="scientific">Thermodesulfatator autotrophicus</name>
    <dbReference type="NCBI Taxonomy" id="1795632"/>
    <lineage>
        <taxon>Bacteria</taxon>
        <taxon>Pseudomonadati</taxon>
        <taxon>Thermodesulfobacteriota</taxon>
        <taxon>Thermodesulfobacteria</taxon>
        <taxon>Thermodesulfobacteriales</taxon>
        <taxon>Thermodesulfatatoraceae</taxon>
        <taxon>Thermodesulfatator</taxon>
    </lineage>
</organism>
<dbReference type="STRING" id="1795632.TH606_04615"/>
<feature type="transmembrane region" description="Helical" evidence="10">
    <location>
        <begin position="196"/>
        <end position="221"/>
    </location>
</feature>
<feature type="transmembrane region" description="Helical" evidence="10">
    <location>
        <begin position="241"/>
        <end position="265"/>
    </location>
</feature>
<dbReference type="OrthoDB" id="9804143at2"/>
<keyword evidence="7 10" id="KW-0472">Membrane</keyword>
<dbReference type="PANTHER" id="PTHR47019:SF1">
    <property type="entry name" value="LIPID II FLIPPASE MURJ"/>
    <property type="match status" value="1"/>
</dbReference>
<feature type="transmembrane region" description="Helical" evidence="10">
    <location>
        <begin position="360"/>
        <end position="382"/>
    </location>
</feature>
<dbReference type="GO" id="GO:0009252">
    <property type="term" value="P:peptidoglycan biosynthetic process"/>
    <property type="evidence" value="ECO:0007669"/>
    <property type="project" value="UniProtKB-UniRule"/>
</dbReference>
<dbReference type="GO" id="GO:0034204">
    <property type="term" value="P:lipid translocation"/>
    <property type="evidence" value="ECO:0007669"/>
    <property type="project" value="TreeGrafter"/>
</dbReference>
<keyword evidence="4 10" id="KW-0133">Cell shape</keyword>
<evidence type="ECO:0000256" key="8">
    <source>
        <dbReference type="ARBA" id="ARBA00060041"/>
    </source>
</evidence>
<dbReference type="InterPro" id="IPR051050">
    <property type="entry name" value="Lipid_II_flippase_MurJ/MviN"/>
</dbReference>
<comment type="similarity">
    <text evidence="9 10 11">Belongs to the MurJ/MviN family.</text>
</comment>
<evidence type="ECO:0000256" key="11">
    <source>
        <dbReference type="PIRNR" id="PIRNR002869"/>
    </source>
</evidence>
<dbReference type="GO" id="GO:0015648">
    <property type="term" value="F:lipid-linked peptidoglycan transporter activity"/>
    <property type="evidence" value="ECO:0007669"/>
    <property type="project" value="UniProtKB-UniRule"/>
</dbReference>
<gene>
    <name evidence="10" type="primary">murJ</name>
    <name evidence="12" type="ORF">TH606_04615</name>
</gene>
<dbReference type="InterPro" id="IPR004268">
    <property type="entry name" value="MurJ"/>
</dbReference>
<comment type="caution">
    <text evidence="12">The sequence shown here is derived from an EMBL/GenBank/DDBJ whole genome shotgun (WGS) entry which is preliminary data.</text>
</comment>
<evidence type="ECO:0000256" key="10">
    <source>
        <dbReference type="HAMAP-Rule" id="MF_02078"/>
    </source>
</evidence>
<evidence type="ECO:0000256" key="4">
    <source>
        <dbReference type="ARBA" id="ARBA00022960"/>
    </source>
</evidence>
<evidence type="ECO:0000313" key="12">
    <source>
        <dbReference type="EMBL" id="OAG27919.1"/>
    </source>
</evidence>